<evidence type="ECO:0000313" key="6">
    <source>
        <dbReference type="WBParaSite" id="Hba_09080"/>
    </source>
</evidence>
<proteinExistence type="inferred from homology"/>
<sequence>MISCIFIVCFKSRNLREIRIGVVLIYMLYPINQINSKFLILRVLHIKRAIGYIVLFYSTIILQLIDDPSHPSSPVASNSVAAFDLGGGSTQLTFWPEDFSIFEKYPQFERDISFFGNRLRLFIHSSSYFKINIKPFKFNCISFLGNGLVAARLNILYGSTEDKHEEKEQLTSSCLPDGYQISDWEYALKLWTINISAFKKNIVSTFIYLVSGLFNKVAILMNHCFINIYHQLCLISFFSLLIPNLLILRSYFLDSYHIVLCNYIYIYII</sequence>
<feature type="transmembrane region" description="Helical" evidence="4">
    <location>
        <begin position="202"/>
        <end position="222"/>
    </location>
</feature>
<feature type="transmembrane region" description="Helical" evidence="4">
    <location>
        <begin position="228"/>
        <end position="248"/>
    </location>
</feature>
<dbReference type="GO" id="GO:0005524">
    <property type="term" value="F:ATP binding"/>
    <property type="evidence" value="ECO:0007669"/>
    <property type="project" value="UniProtKB-KW"/>
</dbReference>
<name>A0A1I7WVC3_HETBA</name>
<dbReference type="Proteomes" id="UP000095283">
    <property type="component" value="Unplaced"/>
</dbReference>
<dbReference type="Gene3D" id="3.30.420.150">
    <property type="entry name" value="Exopolyphosphatase. Domain 2"/>
    <property type="match status" value="1"/>
</dbReference>
<accession>A0A1I7WVC3</accession>
<evidence type="ECO:0000256" key="4">
    <source>
        <dbReference type="SAM" id="Phobius"/>
    </source>
</evidence>
<dbReference type="GO" id="GO:0016787">
    <property type="term" value="F:hydrolase activity"/>
    <property type="evidence" value="ECO:0007669"/>
    <property type="project" value="UniProtKB-KW"/>
</dbReference>
<keyword evidence="4" id="KW-0472">Membrane</keyword>
<dbReference type="AlphaFoldDB" id="A0A1I7WVC3"/>
<keyword evidence="4" id="KW-1133">Transmembrane helix</keyword>
<evidence type="ECO:0000256" key="3">
    <source>
        <dbReference type="PIRSR" id="PIRSR600407-2"/>
    </source>
</evidence>
<organism evidence="5 6">
    <name type="scientific">Heterorhabditis bacteriophora</name>
    <name type="common">Entomopathogenic nematode worm</name>
    <dbReference type="NCBI Taxonomy" id="37862"/>
    <lineage>
        <taxon>Eukaryota</taxon>
        <taxon>Metazoa</taxon>
        <taxon>Ecdysozoa</taxon>
        <taxon>Nematoda</taxon>
        <taxon>Chromadorea</taxon>
        <taxon>Rhabditida</taxon>
        <taxon>Rhabditina</taxon>
        <taxon>Rhabditomorpha</taxon>
        <taxon>Strongyloidea</taxon>
        <taxon>Heterorhabditidae</taxon>
        <taxon>Heterorhabditis</taxon>
    </lineage>
</organism>
<dbReference type="PANTHER" id="PTHR11782">
    <property type="entry name" value="ADENOSINE/GUANOSINE DIPHOSPHATASE"/>
    <property type="match status" value="1"/>
</dbReference>
<dbReference type="PANTHER" id="PTHR11782:SF127">
    <property type="entry name" value="NTPASE, ISOFORM F"/>
    <property type="match status" value="1"/>
</dbReference>
<keyword evidence="2" id="KW-0378">Hydrolase</keyword>
<evidence type="ECO:0000256" key="2">
    <source>
        <dbReference type="ARBA" id="ARBA00022801"/>
    </source>
</evidence>
<evidence type="ECO:0000313" key="5">
    <source>
        <dbReference type="Proteomes" id="UP000095283"/>
    </source>
</evidence>
<dbReference type="InterPro" id="IPR000407">
    <property type="entry name" value="GDA1_CD39_NTPase"/>
</dbReference>
<comment type="similarity">
    <text evidence="1">Belongs to the GDA1/CD39 NTPase family.</text>
</comment>
<dbReference type="WBParaSite" id="Hba_09080">
    <property type="protein sequence ID" value="Hba_09080"/>
    <property type="gene ID" value="Hba_09080"/>
</dbReference>
<reference evidence="6" key="1">
    <citation type="submission" date="2016-11" db="UniProtKB">
        <authorList>
            <consortium name="WormBaseParasite"/>
        </authorList>
    </citation>
    <scope>IDENTIFICATION</scope>
</reference>
<keyword evidence="3" id="KW-0547">Nucleotide-binding</keyword>
<keyword evidence="5" id="KW-1185">Reference proteome</keyword>
<evidence type="ECO:0000256" key="1">
    <source>
        <dbReference type="ARBA" id="ARBA00009283"/>
    </source>
</evidence>
<protein>
    <submittedName>
        <fullName evidence="6">Apyrase</fullName>
    </submittedName>
</protein>
<keyword evidence="4" id="KW-0812">Transmembrane</keyword>
<feature type="binding site" evidence="3">
    <location>
        <begin position="87"/>
        <end position="91"/>
    </location>
    <ligand>
        <name>ATP</name>
        <dbReference type="ChEBI" id="CHEBI:30616"/>
    </ligand>
</feature>
<keyword evidence="3" id="KW-0067">ATP-binding</keyword>